<keyword evidence="3" id="KW-1185">Reference proteome</keyword>
<sequence length="168" mass="19063">MASGDRAFAERDIFGSDSELSDAPEADEEEIERPRKSPLADVEESSGDSGDEYVQERQVPKKKRVKRREDDQEDMGRRPTRKRKRKTQPTEQDLSELAAIEYETDCDCECERSGWCSDETTDGGRRSSVIAFAMRMRFPNARMPSSVLRRLTSSSRSTSPVISCSARE</sequence>
<evidence type="ECO:0000256" key="1">
    <source>
        <dbReference type="SAM" id="MobiDB-lite"/>
    </source>
</evidence>
<feature type="compositionally biased region" description="Basic residues" evidence="1">
    <location>
        <begin position="78"/>
        <end position="87"/>
    </location>
</feature>
<dbReference type="AlphaFoldDB" id="A0A4Y9ZLA5"/>
<feature type="region of interest" description="Disordered" evidence="1">
    <location>
        <begin position="1"/>
        <end position="96"/>
    </location>
</feature>
<feature type="compositionally biased region" description="Basic and acidic residues" evidence="1">
    <location>
        <begin position="67"/>
        <end position="77"/>
    </location>
</feature>
<accession>A0A4Y9ZLA5</accession>
<evidence type="ECO:0000313" key="2">
    <source>
        <dbReference type="EMBL" id="TFY75040.1"/>
    </source>
</evidence>
<protein>
    <submittedName>
        <fullName evidence="2">Uncharacterized protein</fullName>
    </submittedName>
</protein>
<reference evidence="2 3" key="1">
    <citation type="submission" date="2019-02" db="EMBL/GenBank/DDBJ databases">
        <title>Genome sequencing of the rare red list fungi Hericium alpestre (H. flagellum).</title>
        <authorList>
            <person name="Buettner E."/>
            <person name="Kellner H."/>
        </authorList>
    </citation>
    <scope>NUCLEOTIDE SEQUENCE [LARGE SCALE GENOMIC DNA]</scope>
    <source>
        <strain evidence="2 3">DSM 108284</strain>
    </source>
</reference>
<comment type="caution">
    <text evidence="2">The sequence shown here is derived from an EMBL/GenBank/DDBJ whole genome shotgun (WGS) entry which is preliminary data.</text>
</comment>
<organism evidence="2 3">
    <name type="scientific">Hericium alpestre</name>
    <dbReference type="NCBI Taxonomy" id="135208"/>
    <lineage>
        <taxon>Eukaryota</taxon>
        <taxon>Fungi</taxon>
        <taxon>Dikarya</taxon>
        <taxon>Basidiomycota</taxon>
        <taxon>Agaricomycotina</taxon>
        <taxon>Agaricomycetes</taxon>
        <taxon>Russulales</taxon>
        <taxon>Hericiaceae</taxon>
        <taxon>Hericium</taxon>
    </lineage>
</organism>
<dbReference type="Proteomes" id="UP000298061">
    <property type="component" value="Unassembled WGS sequence"/>
</dbReference>
<name>A0A4Y9ZLA5_9AGAM</name>
<evidence type="ECO:0000313" key="3">
    <source>
        <dbReference type="Proteomes" id="UP000298061"/>
    </source>
</evidence>
<dbReference type="STRING" id="135208.A0A4Y9ZLA5"/>
<dbReference type="EMBL" id="SFCI01001747">
    <property type="protein sequence ID" value="TFY75040.1"/>
    <property type="molecule type" value="Genomic_DNA"/>
</dbReference>
<feature type="compositionally biased region" description="Acidic residues" evidence="1">
    <location>
        <begin position="19"/>
        <end position="31"/>
    </location>
</feature>
<proteinExistence type="predicted"/>
<feature type="compositionally biased region" description="Acidic residues" evidence="1">
    <location>
        <begin position="41"/>
        <end position="53"/>
    </location>
</feature>
<gene>
    <name evidence="2" type="ORF">EWM64_g8971</name>
</gene>
<feature type="region of interest" description="Disordered" evidence="1">
    <location>
        <begin position="149"/>
        <end position="168"/>
    </location>
</feature>
<feature type="compositionally biased region" description="Low complexity" evidence="1">
    <location>
        <begin position="149"/>
        <end position="161"/>
    </location>
</feature>